<gene>
    <name evidence="2" type="ORF">ACGFYS_23515</name>
</gene>
<dbReference type="Proteomes" id="UP001604282">
    <property type="component" value="Unassembled WGS sequence"/>
</dbReference>
<accession>A0ABW7BXN6</accession>
<protein>
    <submittedName>
        <fullName evidence="2">Uncharacterized protein</fullName>
    </submittedName>
</protein>
<sequence>MTEGSGMDGGGEWWILVERTTYAHREWELVATLPVDGGRERAIERAAELARTGTHPSEERGRRVFRTSPTNWLVETGSASWDASAGASVTETSHERISVAELEYARETPAAGPPSRSRLRRALGGGA</sequence>
<name>A0ABW7BXN6_9ACTN</name>
<dbReference type="EMBL" id="JBICZW010000016">
    <property type="protein sequence ID" value="MFG3191903.1"/>
    <property type="molecule type" value="Genomic_DNA"/>
</dbReference>
<evidence type="ECO:0000313" key="2">
    <source>
        <dbReference type="EMBL" id="MFG3191903.1"/>
    </source>
</evidence>
<keyword evidence="3" id="KW-1185">Reference proteome</keyword>
<feature type="region of interest" description="Disordered" evidence="1">
    <location>
        <begin position="104"/>
        <end position="127"/>
    </location>
</feature>
<dbReference type="RefSeq" id="WP_189851848.1">
    <property type="nucleotide sequence ID" value="NZ_BMVV01000019.1"/>
</dbReference>
<proteinExistence type="predicted"/>
<evidence type="ECO:0000256" key="1">
    <source>
        <dbReference type="SAM" id="MobiDB-lite"/>
    </source>
</evidence>
<evidence type="ECO:0000313" key="3">
    <source>
        <dbReference type="Proteomes" id="UP001604282"/>
    </source>
</evidence>
<comment type="caution">
    <text evidence="2">The sequence shown here is derived from an EMBL/GenBank/DDBJ whole genome shotgun (WGS) entry which is preliminary data.</text>
</comment>
<organism evidence="2 3">
    <name type="scientific">Streptomyces omiyaensis</name>
    <dbReference type="NCBI Taxonomy" id="68247"/>
    <lineage>
        <taxon>Bacteria</taxon>
        <taxon>Bacillati</taxon>
        <taxon>Actinomycetota</taxon>
        <taxon>Actinomycetes</taxon>
        <taxon>Kitasatosporales</taxon>
        <taxon>Streptomycetaceae</taxon>
        <taxon>Streptomyces</taxon>
    </lineage>
</organism>
<reference evidence="2 3" key="1">
    <citation type="submission" date="2024-10" db="EMBL/GenBank/DDBJ databases">
        <title>The Natural Products Discovery Center: Release of the First 8490 Sequenced Strains for Exploring Actinobacteria Biosynthetic Diversity.</title>
        <authorList>
            <person name="Kalkreuter E."/>
            <person name="Kautsar S.A."/>
            <person name="Yang D."/>
            <person name="Bader C.D."/>
            <person name="Teijaro C.N."/>
            <person name="Fluegel L."/>
            <person name="Davis C.M."/>
            <person name="Simpson J.R."/>
            <person name="Lauterbach L."/>
            <person name="Steele A.D."/>
            <person name="Gui C."/>
            <person name="Meng S."/>
            <person name="Li G."/>
            <person name="Viehrig K."/>
            <person name="Ye F."/>
            <person name="Su P."/>
            <person name="Kiefer A.F."/>
            <person name="Nichols A."/>
            <person name="Cepeda A.J."/>
            <person name="Yan W."/>
            <person name="Fan B."/>
            <person name="Jiang Y."/>
            <person name="Adhikari A."/>
            <person name="Zheng C.-J."/>
            <person name="Schuster L."/>
            <person name="Cowan T.M."/>
            <person name="Smanski M.J."/>
            <person name="Chevrette M.G."/>
            <person name="De Carvalho L.P.S."/>
            <person name="Shen B."/>
        </authorList>
    </citation>
    <scope>NUCLEOTIDE SEQUENCE [LARGE SCALE GENOMIC DNA]</scope>
    <source>
        <strain evidence="2 3">NPDC048229</strain>
    </source>
</reference>